<dbReference type="HOGENOM" id="CLU_048359_1_1_0"/>
<sequence>MQPSVNIIPLFPLHTVLFPGMLLPLHIFEERYKIMISRCLAHDGMFGVVKIRKGKEVGGPAEPEEIGTMARIVSAGKYPDGRMDLLTVGKERFRILRLIDDEPYLQAEIEFLRDEEEDEHEVSILAEEVRDLISDYRKKAGIKGSSDEISHDIQSLSFVAGALHIPLSEKQKILECTSARQRLDWVAKHLRAEISLLDKIGPTRPIIEPDGDI</sequence>
<keyword evidence="4" id="KW-1185">Reference proteome</keyword>
<dbReference type="Pfam" id="PF02190">
    <property type="entry name" value="LON_substr_bdg"/>
    <property type="match status" value="1"/>
</dbReference>
<dbReference type="PANTHER" id="PTHR46732:SF8">
    <property type="entry name" value="ATP-DEPENDENT PROTEASE LA (LON) DOMAIN PROTEIN"/>
    <property type="match status" value="1"/>
</dbReference>
<dbReference type="KEGG" id="ttr:Tter_1414"/>
<feature type="domain" description="Lon N-terminal" evidence="2">
    <location>
        <begin position="5"/>
        <end position="194"/>
    </location>
</feature>
<keyword evidence="1" id="KW-1133">Transmembrane helix</keyword>
<feature type="transmembrane region" description="Helical" evidence="1">
    <location>
        <begin position="6"/>
        <end position="28"/>
    </location>
</feature>
<dbReference type="SUPFAM" id="SSF88697">
    <property type="entry name" value="PUA domain-like"/>
    <property type="match status" value="1"/>
</dbReference>
<accession>D1CC05</accession>
<dbReference type="PANTHER" id="PTHR46732">
    <property type="entry name" value="ATP-DEPENDENT PROTEASE LA (LON) DOMAIN PROTEIN"/>
    <property type="match status" value="1"/>
</dbReference>
<dbReference type="PROSITE" id="PS51787">
    <property type="entry name" value="LON_N"/>
    <property type="match status" value="1"/>
</dbReference>
<keyword evidence="1" id="KW-0812">Transmembrane</keyword>
<dbReference type="Gene3D" id="2.30.130.40">
    <property type="entry name" value="LON domain-like"/>
    <property type="match status" value="1"/>
</dbReference>
<dbReference type="InterPro" id="IPR003111">
    <property type="entry name" value="Lon_prtase_N"/>
</dbReference>
<evidence type="ECO:0000256" key="1">
    <source>
        <dbReference type="SAM" id="Phobius"/>
    </source>
</evidence>
<dbReference type="SMART" id="SM00464">
    <property type="entry name" value="LON"/>
    <property type="match status" value="1"/>
</dbReference>
<protein>
    <submittedName>
        <fullName evidence="3">Peptidase S16 lon domain protein</fullName>
    </submittedName>
</protein>
<dbReference type="Proteomes" id="UP000000323">
    <property type="component" value="Chromosome 1"/>
</dbReference>
<dbReference type="EMBL" id="CP001825">
    <property type="protein sequence ID" value="ACZ42320.1"/>
    <property type="molecule type" value="Genomic_DNA"/>
</dbReference>
<evidence type="ECO:0000259" key="2">
    <source>
        <dbReference type="PROSITE" id="PS51787"/>
    </source>
</evidence>
<gene>
    <name evidence="3" type="ordered locus">Tter_1414</name>
</gene>
<dbReference type="InterPro" id="IPR015947">
    <property type="entry name" value="PUA-like_sf"/>
</dbReference>
<dbReference type="AlphaFoldDB" id="D1CC05"/>
<evidence type="ECO:0000313" key="3">
    <source>
        <dbReference type="EMBL" id="ACZ42320.1"/>
    </source>
</evidence>
<proteinExistence type="predicted"/>
<dbReference type="InterPro" id="IPR046336">
    <property type="entry name" value="Lon_prtase_N_sf"/>
</dbReference>
<dbReference type="Gene3D" id="1.20.58.1480">
    <property type="match status" value="1"/>
</dbReference>
<name>D1CC05_THET1</name>
<evidence type="ECO:0000313" key="4">
    <source>
        <dbReference type="Proteomes" id="UP000000323"/>
    </source>
</evidence>
<keyword evidence="1" id="KW-0472">Membrane</keyword>
<dbReference type="STRING" id="525904.Tter_1414"/>
<organism evidence="3 4">
    <name type="scientific">Thermobaculum terrenum (strain ATCC BAA-798 / CCMEE 7001 / YNP1)</name>
    <dbReference type="NCBI Taxonomy" id="525904"/>
    <lineage>
        <taxon>Bacteria</taxon>
        <taxon>Bacillati</taxon>
        <taxon>Chloroflexota</taxon>
        <taxon>Chloroflexia</taxon>
        <taxon>Candidatus Thermobaculales</taxon>
        <taxon>Candidatus Thermobaculaceae</taxon>
        <taxon>Thermobaculum</taxon>
    </lineage>
</organism>
<dbReference type="eggNOG" id="COG2802">
    <property type="taxonomic scope" value="Bacteria"/>
</dbReference>
<reference evidence="4" key="1">
    <citation type="journal article" date="2010" name="Stand. Genomic Sci.">
        <title>Complete genome sequence of 'Thermobaculum terrenum' type strain (YNP1).</title>
        <authorList>
            <person name="Kiss H."/>
            <person name="Cleland D."/>
            <person name="Lapidus A."/>
            <person name="Lucas S."/>
            <person name="Glavina Del Rio T."/>
            <person name="Nolan M."/>
            <person name="Tice H."/>
            <person name="Han C."/>
            <person name="Goodwin L."/>
            <person name="Pitluck S."/>
            <person name="Liolios K."/>
            <person name="Ivanova N."/>
            <person name="Mavromatis K."/>
            <person name="Ovchinnikova G."/>
            <person name="Pati A."/>
            <person name="Chen A."/>
            <person name="Palaniappan K."/>
            <person name="Land M."/>
            <person name="Hauser L."/>
            <person name="Chang Y."/>
            <person name="Jeffries C."/>
            <person name="Lu M."/>
            <person name="Brettin T."/>
            <person name="Detter J."/>
            <person name="Goker M."/>
            <person name="Tindall B."/>
            <person name="Beck B."/>
            <person name="McDermott T."/>
            <person name="Woyke T."/>
            <person name="Bristow J."/>
            <person name="Eisen J."/>
            <person name="Markowitz V."/>
            <person name="Hugenholtz P."/>
            <person name="Kyrpides N."/>
            <person name="Klenk H."/>
            <person name="Cheng J."/>
        </authorList>
    </citation>
    <scope>NUCLEOTIDE SEQUENCE [LARGE SCALE GENOMIC DNA]</scope>
    <source>
        <strain evidence="4">ATCC BAA-798 / YNP1</strain>
    </source>
</reference>